<keyword evidence="7" id="KW-1185">Reference proteome</keyword>
<protein>
    <submittedName>
        <fullName evidence="6">Helix-turn-helix transcriptional regulator</fullName>
    </submittedName>
</protein>
<keyword evidence="3" id="KW-0804">Transcription</keyword>
<sequence length="135" mass="15335">MRANGLARELIERIADKWTLLIVAALGEEPKLRFSGLRERIERVSHKMLAQTLRQLERDGLVMRTVHPVVPPHVEYQLTPLGRSLLVTVTEFCAWTRRHMAEVEQARSAYDARASVEDAPERAESSPLAPENLRG</sequence>
<feature type="compositionally biased region" description="Basic and acidic residues" evidence="4">
    <location>
        <begin position="114"/>
        <end position="124"/>
    </location>
</feature>
<dbReference type="EMBL" id="CP043494">
    <property type="protein sequence ID" value="WNG48375.1"/>
    <property type="molecule type" value="Genomic_DNA"/>
</dbReference>
<evidence type="ECO:0000313" key="6">
    <source>
        <dbReference type="EMBL" id="WNG48375.1"/>
    </source>
</evidence>
<evidence type="ECO:0000256" key="4">
    <source>
        <dbReference type="SAM" id="MobiDB-lite"/>
    </source>
</evidence>
<evidence type="ECO:0000256" key="2">
    <source>
        <dbReference type="ARBA" id="ARBA00023125"/>
    </source>
</evidence>
<dbReference type="InterPro" id="IPR036388">
    <property type="entry name" value="WH-like_DNA-bd_sf"/>
</dbReference>
<dbReference type="Pfam" id="PF01638">
    <property type="entry name" value="HxlR"/>
    <property type="match status" value="1"/>
</dbReference>
<keyword evidence="2" id="KW-0238">DNA-binding</keyword>
<evidence type="ECO:0000256" key="3">
    <source>
        <dbReference type="ARBA" id="ARBA00023163"/>
    </source>
</evidence>
<reference evidence="6 7" key="1">
    <citation type="submission" date="2019-08" db="EMBL/GenBank/DDBJ databases">
        <title>Archangium and Cystobacter genomes.</title>
        <authorList>
            <person name="Chen I.-C.K."/>
            <person name="Wielgoss S."/>
        </authorList>
    </citation>
    <scope>NUCLEOTIDE SEQUENCE [LARGE SCALE GENOMIC DNA]</scope>
    <source>
        <strain evidence="6 7">Cbm 6</strain>
    </source>
</reference>
<gene>
    <name evidence="6" type="ORF">F0U60_32805</name>
</gene>
<dbReference type="InterPro" id="IPR002577">
    <property type="entry name" value="HTH_HxlR"/>
</dbReference>
<dbReference type="PANTHER" id="PTHR33204:SF39">
    <property type="entry name" value="TRANSCRIPTIONAL REGULATORY PROTEIN"/>
    <property type="match status" value="1"/>
</dbReference>
<dbReference type="Gene3D" id="1.10.10.10">
    <property type="entry name" value="Winged helix-like DNA-binding domain superfamily/Winged helix DNA-binding domain"/>
    <property type="match status" value="1"/>
</dbReference>
<keyword evidence="1" id="KW-0805">Transcription regulation</keyword>
<name>A0ABY9WZ00_9BACT</name>
<evidence type="ECO:0000313" key="7">
    <source>
        <dbReference type="Proteomes" id="UP001611383"/>
    </source>
</evidence>
<dbReference type="PANTHER" id="PTHR33204">
    <property type="entry name" value="TRANSCRIPTIONAL REGULATOR, MARR FAMILY"/>
    <property type="match status" value="1"/>
</dbReference>
<evidence type="ECO:0000256" key="1">
    <source>
        <dbReference type="ARBA" id="ARBA00023015"/>
    </source>
</evidence>
<proteinExistence type="predicted"/>
<dbReference type="Proteomes" id="UP001611383">
    <property type="component" value="Chromosome"/>
</dbReference>
<dbReference type="RefSeq" id="WP_395805813.1">
    <property type="nucleotide sequence ID" value="NZ_CP043494.1"/>
</dbReference>
<dbReference type="PROSITE" id="PS51118">
    <property type="entry name" value="HTH_HXLR"/>
    <property type="match status" value="1"/>
</dbReference>
<feature type="region of interest" description="Disordered" evidence="4">
    <location>
        <begin position="109"/>
        <end position="135"/>
    </location>
</feature>
<dbReference type="SUPFAM" id="SSF46785">
    <property type="entry name" value="Winged helix' DNA-binding domain"/>
    <property type="match status" value="1"/>
</dbReference>
<evidence type="ECO:0000259" key="5">
    <source>
        <dbReference type="PROSITE" id="PS51118"/>
    </source>
</evidence>
<feature type="domain" description="HTH hxlR-type" evidence="5">
    <location>
        <begin position="3"/>
        <end position="104"/>
    </location>
</feature>
<organism evidence="6 7">
    <name type="scientific">Archangium minus</name>
    <dbReference type="NCBI Taxonomy" id="83450"/>
    <lineage>
        <taxon>Bacteria</taxon>
        <taxon>Pseudomonadati</taxon>
        <taxon>Myxococcota</taxon>
        <taxon>Myxococcia</taxon>
        <taxon>Myxococcales</taxon>
        <taxon>Cystobacterineae</taxon>
        <taxon>Archangiaceae</taxon>
        <taxon>Archangium</taxon>
    </lineage>
</organism>
<accession>A0ABY9WZ00</accession>
<dbReference type="InterPro" id="IPR036390">
    <property type="entry name" value="WH_DNA-bd_sf"/>
</dbReference>